<dbReference type="Proteomes" id="UP000035740">
    <property type="component" value="Unassembled WGS sequence"/>
</dbReference>
<accession>A0A0J7YMI1</accession>
<gene>
    <name evidence="1" type="ORF">BVRB_042310</name>
</gene>
<evidence type="ECO:0000313" key="1">
    <source>
        <dbReference type="EMBL" id="KMS64822.1"/>
    </source>
</evidence>
<organism evidence="1 2">
    <name type="scientific">Beta vulgaris subsp. vulgaris</name>
    <name type="common">Beet</name>
    <dbReference type="NCBI Taxonomy" id="3555"/>
    <lineage>
        <taxon>Eukaryota</taxon>
        <taxon>Viridiplantae</taxon>
        <taxon>Streptophyta</taxon>
        <taxon>Embryophyta</taxon>
        <taxon>Tracheophyta</taxon>
        <taxon>Spermatophyta</taxon>
        <taxon>Magnoliopsida</taxon>
        <taxon>eudicotyledons</taxon>
        <taxon>Gunneridae</taxon>
        <taxon>Pentapetalae</taxon>
        <taxon>Caryophyllales</taxon>
        <taxon>Chenopodiaceae</taxon>
        <taxon>Betoideae</taxon>
        <taxon>Beta</taxon>
    </lineage>
</organism>
<keyword evidence="2" id="KW-1185">Reference proteome</keyword>
<name>A0A0J7YMI1_BETVV</name>
<proteinExistence type="predicted"/>
<sequence>QLIESLCCIRIELKPQSPFIGNRLRAAVTFPPRLSCKAE</sequence>
<feature type="non-terminal residue" evidence="1">
    <location>
        <position position="1"/>
    </location>
</feature>
<dbReference type="Gramene" id="KMS64822">
    <property type="protein sequence ID" value="KMS64822"/>
    <property type="gene ID" value="BVRB_042310"/>
</dbReference>
<reference evidence="1 2" key="1">
    <citation type="journal article" date="2014" name="Nature">
        <title>The genome of the recently domesticated crop plant sugar beet (Beta vulgaris).</title>
        <authorList>
            <person name="Dohm J.C."/>
            <person name="Minoche A.E."/>
            <person name="Holtgrawe D."/>
            <person name="Capella-Gutierrez S."/>
            <person name="Zakrzewski F."/>
            <person name="Tafer H."/>
            <person name="Rupp O."/>
            <person name="Sorensen T.R."/>
            <person name="Stracke R."/>
            <person name="Reinhardt R."/>
            <person name="Goesmann A."/>
            <person name="Kraft T."/>
            <person name="Schulz B."/>
            <person name="Stadler P.F."/>
            <person name="Schmidt T."/>
            <person name="Gabaldon T."/>
            <person name="Lehrach H."/>
            <person name="Weisshaar B."/>
            <person name="Himmelbauer H."/>
        </authorList>
    </citation>
    <scope>NUCLEOTIDE SEQUENCE [LARGE SCALE GENOMIC DNA]</scope>
    <source>
        <tissue evidence="1">Taproot</tissue>
    </source>
</reference>
<dbReference type="EMBL" id="KQ121450">
    <property type="protein sequence ID" value="KMS64822.1"/>
    <property type="molecule type" value="Genomic_DNA"/>
</dbReference>
<evidence type="ECO:0000313" key="2">
    <source>
        <dbReference type="Proteomes" id="UP000035740"/>
    </source>
</evidence>
<dbReference type="AlphaFoldDB" id="A0A0J7YMI1"/>
<protein>
    <submittedName>
        <fullName evidence="1">Uncharacterized protein</fullName>
    </submittedName>
</protein>